<evidence type="ECO:0000256" key="5">
    <source>
        <dbReference type="ARBA" id="ARBA00023242"/>
    </source>
</evidence>
<accession>A0A9J7YHR1</accession>
<evidence type="ECO:0000256" key="6">
    <source>
        <dbReference type="ARBA" id="ARBA00024695"/>
    </source>
</evidence>
<feature type="region of interest" description="Disordered" evidence="7">
    <location>
        <begin position="1"/>
        <end position="29"/>
    </location>
</feature>
<proteinExistence type="inferred from homology"/>
<dbReference type="OMA" id="KSCWPSL"/>
<reference evidence="8" key="2">
    <citation type="submission" date="2025-09" db="UniProtKB">
        <authorList>
            <consortium name="Ensembl"/>
        </authorList>
    </citation>
    <scope>IDENTIFICATION</scope>
</reference>
<dbReference type="PANTHER" id="PTHR23183:SF0">
    <property type="entry name" value="NUCLEOLAR PROTEIN 14"/>
    <property type="match status" value="1"/>
</dbReference>
<comment type="function">
    <text evidence="6">Involved in nucleolar processing of pre-18S ribosomal RNA. Has a role in the nuclear export of 40S pre-ribosomal subunit to the cytoplasm.</text>
</comment>
<evidence type="ECO:0000313" key="8">
    <source>
        <dbReference type="Ensembl" id="ENSCCRP00000116890.1"/>
    </source>
</evidence>
<keyword evidence="5" id="KW-0539">Nucleus</keyword>
<comment type="subcellular location">
    <subcellularLocation>
        <location evidence="1">Nucleus</location>
        <location evidence="1">Nucleolus</location>
    </subcellularLocation>
</comment>
<evidence type="ECO:0000256" key="3">
    <source>
        <dbReference type="ARBA" id="ARBA00022517"/>
    </source>
</evidence>
<feature type="compositionally biased region" description="Acidic residues" evidence="7">
    <location>
        <begin position="340"/>
        <end position="412"/>
    </location>
</feature>
<reference evidence="8" key="1">
    <citation type="submission" date="2025-08" db="UniProtKB">
        <authorList>
            <consortium name="Ensembl"/>
        </authorList>
    </citation>
    <scope>IDENTIFICATION</scope>
</reference>
<name>A0A9J7YHR1_CYPCA</name>
<dbReference type="GO" id="GO:0030692">
    <property type="term" value="C:Noc4p-Nop14p complex"/>
    <property type="evidence" value="ECO:0007669"/>
    <property type="project" value="TreeGrafter"/>
</dbReference>
<dbReference type="AlphaFoldDB" id="A0A9J7YHR1"/>
<feature type="compositionally biased region" description="Polar residues" evidence="7">
    <location>
        <begin position="1"/>
        <end position="10"/>
    </location>
</feature>
<feature type="region of interest" description="Disordered" evidence="7">
    <location>
        <begin position="263"/>
        <end position="283"/>
    </location>
</feature>
<evidence type="ECO:0000313" key="9">
    <source>
        <dbReference type="Proteomes" id="UP001108240"/>
    </source>
</evidence>
<sequence length="867" mass="99359">MMRKQQTFSRGLSDKVRKSKAAPEIQKNPFEVKINRKKFDVLGRKSKHDVGLPGVSRSRAIQKRKDTLLKEFRLKDKNNTFIDRRFGEYDSKLTPEEKILQRFTLERQRTQDRKDMYNLNEEEELTHYGQSLAEMEKMTDVIDSDSDSEEKGLLSAELTATHFGGGGGLLRKKSAGDDEEEEHKPRSRQELIEELIIKSKQEKRERQTQKEEAQELTEKLDQEWKSIQNLLAHKTPKAERTDETDKPKLDQYDMMVRELGFEMKAQPSEKLKSAEELAREERQRLQTLEADRLKRMMGDAEEDAVQTNTHISADDMNDGFILDGDDRKTLAYKDGKWNIEGEEEEKEDEDGDEEGGEEEEEEDDEDDAEGEEDDEEGEDDDEDDADEDHCDLQSDEGSEDEDGQGAEEEQVCAEEPPAVSEEQKKAAQEAAKAELPYTFPAPESYSDLKQLLQGHGSEQQRLILDRTLKCNHPSLSAGNKAKLQKLFGFLLEYVGDLATQNPPDLRTVSALIPQICGLCQMFPEAACKAVQTLLSDSGHSMEETLEVKGRAPMPDLDMLVLLKITALLFPSSDFRHPVTTPAFLFLSQALTRCAVVSLEDVCKGLVLCCLALEYVSLSQRIFPELLNFLLGLLHLTVSDKHNMGYTVVSPFRRQGKSCDLLVLKDPNVSHSWNRKPISLQTAHRLPAQSPVERDHYRLSLIDSCLDLVKRCTWLYKDLPSYAHIFQPIRALLLKHLPVEGYPAPIQDLHREILDAIPEKPSQHAPLVFKKKKPIPLKLFTPKIVQILDYGKKRGNTKEEKERERLKHKYKREFKGALREIRKDTRFLAREKLSDVMSRCVKRKVKELYGSLATQEGEWKALKRKNRK</sequence>
<dbReference type="GO" id="GO:0030490">
    <property type="term" value="P:maturation of SSU-rRNA"/>
    <property type="evidence" value="ECO:0007669"/>
    <property type="project" value="TreeGrafter"/>
</dbReference>
<protein>
    <submittedName>
        <fullName evidence="8">NOP14 nucleolar protein homolog (yeast)</fullName>
    </submittedName>
</protein>
<keyword evidence="3" id="KW-0690">Ribosome biogenesis</keyword>
<dbReference type="Pfam" id="PF04147">
    <property type="entry name" value="Nop14"/>
    <property type="match status" value="1"/>
</dbReference>
<feature type="compositionally biased region" description="Basic and acidic residues" evidence="7">
    <location>
        <begin position="182"/>
        <end position="224"/>
    </location>
</feature>
<organism evidence="8 9">
    <name type="scientific">Cyprinus carpio carpio</name>
    <dbReference type="NCBI Taxonomy" id="630221"/>
    <lineage>
        <taxon>Eukaryota</taxon>
        <taxon>Metazoa</taxon>
        <taxon>Chordata</taxon>
        <taxon>Craniata</taxon>
        <taxon>Vertebrata</taxon>
        <taxon>Euteleostomi</taxon>
        <taxon>Actinopterygii</taxon>
        <taxon>Neopterygii</taxon>
        <taxon>Teleostei</taxon>
        <taxon>Ostariophysi</taxon>
        <taxon>Cypriniformes</taxon>
        <taxon>Cyprinidae</taxon>
        <taxon>Cyprininae</taxon>
        <taxon>Cyprinus</taxon>
    </lineage>
</organism>
<comment type="similarity">
    <text evidence="2">Belongs to the NOP14 family.</text>
</comment>
<evidence type="ECO:0000256" key="1">
    <source>
        <dbReference type="ARBA" id="ARBA00004604"/>
    </source>
</evidence>
<dbReference type="Ensembl" id="ENSCCRT00000145434.1">
    <property type="protein sequence ID" value="ENSCCRP00000116890.1"/>
    <property type="gene ID" value="ENSCCRG00000019400.2"/>
</dbReference>
<feature type="compositionally biased region" description="Basic and acidic residues" evidence="7">
    <location>
        <begin position="236"/>
        <end position="250"/>
    </location>
</feature>
<dbReference type="PANTHER" id="PTHR23183">
    <property type="entry name" value="NOP14"/>
    <property type="match status" value="1"/>
</dbReference>
<dbReference type="Proteomes" id="UP001108240">
    <property type="component" value="Unplaced"/>
</dbReference>
<evidence type="ECO:0000256" key="7">
    <source>
        <dbReference type="SAM" id="MobiDB-lite"/>
    </source>
</evidence>
<feature type="region of interest" description="Disordered" evidence="7">
    <location>
        <begin position="164"/>
        <end position="250"/>
    </location>
</feature>
<feature type="compositionally biased region" description="Basic and acidic residues" evidence="7">
    <location>
        <begin position="324"/>
        <end position="339"/>
    </location>
</feature>
<dbReference type="InterPro" id="IPR007276">
    <property type="entry name" value="Nop14"/>
</dbReference>
<dbReference type="GO" id="GO:0032040">
    <property type="term" value="C:small-subunit processome"/>
    <property type="evidence" value="ECO:0007669"/>
    <property type="project" value="InterPro"/>
</dbReference>
<dbReference type="GeneTree" id="ENSGT00390000017459"/>
<evidence type="ECO:0000256" key="2">
    <source>
        <dbReference type="ARBA" id="ARBA00007466"/>
    </source>
</evidence>
<feature type="region of interest" description="Disordered" evidence="7">
    <location>
        <begin position="296"/>
        <end position="431"/>
    </location>
</feature>
<keyword evidence="9" id="KW-1185">Reference proteome</keyword>
<evidence type="ECO:0000256" key="4">
    <source>
        <dbReference type="ARBA" id="ARBA00022552"/>
    </source>
</evidence>
<keyword evidence="4" id="KW-0698">rRNA processing</keyword>